<dbReference type="InterPro" id="IPR000571">
    <property type="entry name" value="Znf_CCCH"/>
</dbReference>
<dbReference type="InterPro" id="IPR056861">
    <property type="entry name" value="HMCN1-like_VWA"/>
</dbReference>
<dbReference type="InterPro" id="IPR052969">
    <property type="entry name" value="Thr-specific_kinase-like"/>
</dbReference>
<keyword evidence="7" id="KW-0863">Zinc-finger</keyword>
<keyword evidence="2" id="KW-0964">Secreted</keyword>
<name>A0A8S1R3U4_9CILI</name>
<comment type="caution">
    <text evidence="10">The sequence shown here is derived from an EMBL/GenBank/DDBJ whole genome shotgun (WGS) entry which is preliminary data.</text>
</comment>
<evidence type="ECO:0000313" key="10">
    <source>
        <dbReference type="EMBL" id="CAD8122205.1"/>
    </source>
</evidence>
<proteinExistence type="predicted"/>
<evidence type="ECO:0000256" key="6">
    <source>
        <dbReference type="ARBA" id="ARBA00022777"/>
    </source>
</evidence>
<dbReference type="Pfam" id="PF02816">
    <property type="entry name" value="Alpha_kinase"/>
    <property type="match status" value="1"/>
</dbReference>
<evidence type="ECO:0000259" key="9">
    <source>
        <dbReference type="PROSITE" id="PS51158"/>
    </source>
</evidence>
<evidence type="ECO:0000256" key="3">
    <source>
        <dbReference type="ARBA" id="ARBA00022527"/>
    </source>
</evidence>
<feature type="domain" description="Alpha-type protein kinase" evidence="9">
    <location>
        <begin position="455"/>
        <end position="715"/>
    </location>
</feature>
<evidence type="ECO:0000256" key="4">
    <source>
        <dbReference type="ARBA" id="ARBA00022679"/>
    </source>
</evidence>
<organism evidence="10 11">
    <name type="scientific">Paramecium sonneborni</name>
    <dbReference type="NCBI Taxonomy" id="65129"/>
    <lineage>
        <taxon>Eukaryota</taxon>
        <taxon>Sar</taxon>
        <taxon>Alveolata</taxon>
        <taxon>Ciliophora</taxon>
        <taxon>Intramacronucleata</taxon>
        <taxon>Oligohymenophorea</taxon>
        <taxon>Peniculida</taxon>
        <taxon>Parameciidae</taxon>
        <taxon>Paramecium</taxon>
    </lineage>
</organism>
<evidence type="ECO:0000256" key="5">
    <source>
        <dbReference type="ARBA" id="ARBA00022729"/>
    </source>
</evidence>
<keyword evidence="6" id="KW-0418">Kinase</keyword>
<dbReference type="OrthoDB" id="422053at2759"/>
<gene>
    <name evidence="10" type="ORF">PSON_ATCC_30995.1.T1370026</name>
</gene>
<dbReference type="GO" id="GO:0008270">
    <property type="term" value="F:zinc ion binding"/>
    <property type="evidence" value="ECO:0007669"/>
    <property type="project" value="UniProtKB-KW"/>
</dbReference>
<keyword evidence="3" id="KW-0723">Serine/threonine-protein kinase</keyword>
<dbReference type="PANTHER" id="PTHR47763:SF5">
    <property type="entry name" value="CHROMOSOME UNDETERMINED SCAFFOLD_25, WHOLE GENOME SHOTGUN SEQUENCE"/>
    <property type="match status" value="1"/>
</dbReference>
<evidence type="ECO:0000256" key="7">
    <source>
        <dbReference type="PROSITE-ProRule" id="PRU00723"/>
    </source>
</evidence>
<evidence type="ECO:0000256" key="2">
    <source>
        <dbReference type="ARBA" id="ARBA00022525"/>
    </source>
</evidence>
<keyword evidence="4" id="KW-0808">Transferase</keyword>
<dbReference type="EMBL" id="CAJJDN010000137">
    <property type="protein sequence ID" value="CAD8122205.1"/>
    <property type="molecule type" value="Genomic_DNA"/>
</dbReference>
<dbReference type="AlphaFoldDB" id="A0A8S1R3U4"/>
<feature type="zinc finger region" description="C3H1-type" evidence="7">
    <location>
        <begin position="108"/>
        <end position="135"/>
    </location>
</feature>
<sequence length="887" mass="104853">MIQDKFDFENLCIDSIFCSKELCQLNHFRVFVGVCIDYLRIEQKFINDGGDPDDLLEKKCHNIDCKLWHFNNEKLQDQLQKQPVNGVFPFNLCPKGCNQQDCKLLHREWAQNICVNFIFNKCRNQEKCEFQHKNWASLKEEAYGCCQIKATTPELLYYCILYIKGWCPRKQCLKNHIEWEKINRKKGQQNALKSCIILKQEQRKNIKQIPDFEDLELQCLCQSSEFSNYKKWFSQQNIIDVVFIMDLTGSMKPWKDIMEKTIAKIIDKFLKSINGYQIRVAFVGYRDFCDKEKFYLYNFTKKVQQIQDFIFQLETKGGGDEAEDVVTGFEQALKLNFSHHPESLLCTFLLADAPCHGRDYHNIKSDDLINKMPKNYFEKVLEKYKQIKQNNFLCCIKINNKTDIMFQKMKTVFPLIIITTEKKPEDLSDLVSFTLSHSVTESRRLKDLTNKQFLYFKAKYEKFKLDTITDIIEPNKEYWELYNQFVETCVIIGETGLKVTQDKNELNKDNNNSSIYIFKAFDAINNIEIILKLPKVLVDNDGNNNQQQIQNAEEQAKVWFYTSAYACQMAYQFNCQLKQENILDEMLPIFYPHPILYQLNSPFYGVFQIYGETFINFQYNFEQYTSNINQCKPDNYFFSAFSHFSFEQSEKLFVITDLQGCNNLLSNPSIQTSQQWSSILDQNSNNQKELGILNFIQHQHKNCSYLCQKLNLNKLQLNNNLDLNKCSNVQLQHKCGICNLCGEFVYENFDKTLLEQEDQIYEKKKFIFQCDYCLTNRAAPIQLACMCCKKIHIIDYPSKRFKQMQFLNLCLECKQECYGSRKPECHYCKEKCQKLIKTLQINDQTIYVCENAYRYLQAFSCKKCNKPYNMESIISVDDYTQKMFICC</sequence>
<dbReference type="InterPro" id="IPR004166">
    <property type="entry name" value="a-kinase_dom"/>
</dbReference>
<dbReference type="GO" id="GO:0005737">
    <property type="term" value="C:cytoplasm"/>
    <property type="evidence" value="ECO:0007669"/>
    <property type="project" value="TreeGrafter"/>
</dbReference>
<dbReference type="PROSITE" id="PS51158">
    <property type="entry name" value="ALPHA_KINASE"/>
    <property type="match status" value="1"/>
</dbReference>
<dbReference type="GO" id="GO:0005524">
    <property type="term" value="F:ATP binding"/>
    <property type="evidence" value="ECO:0007669"/>
    <property type="project" value="InterPro"/>
</dbReference>
<dbReference type="PROSITE" id="PS50103">
    <property type="entry name" value="ZF_C3H1"/>
    <property type="match status" value="1"/>
</dbReference>
<dbReference type="PANTHER" id="PTHR47763">
    <property type="entry name" value="ALPHA-PROTEIN KINASE VWKA"/>
    <property type="match status" value="1"/>
</dbReference>
<protein>
    <recommendedName>
        <fullName evidence="12">Alpha-type protein kinase domain-containing protein</fullName>
    </recommendedName>
</protein>
<evidence type="ECO:0000256" key="1">
    <source>
        <dbReference type="ARBA" id="ARBA00004613"/>
    </source>
</evidence>
<keyword evidence="11" id="KW-1185">Reference proteome</keyword>
<dbReference type="Pfam" id="PF25106">
    <property type="entry name" value="VWA_4"/>
    <property type="match status" value="1"/>
</dbReference>
<dbReference type="Proteomes" id="UP000692954">
    <property type="component" value="Unassembled WGS sequence"/>
</dbReference>
<comment type="subcellular location">
    <subcellularLocation>
        <location evidence="1">Secreted</location>
    </subcellularLocation>
</comment>
<keyword evidence="5" id="KW-0732">Signal</keyword>
<evidence type="ECO:0000259" key="8">
    <source>
        <dbReference type="PROSITE" id="PS50103"/>
    </source>
</evidence>
<evidence type="ECO:0000313" key="11">
    <source>
        <dbReference type="Proteomes" id="UP000692954"/>
    </source>
</evidence>
<dbReference type="GO" id="GO:0004674">
    <property type="term" value="F:protein serine/threonine kinase activity"/>
    <property type="evidence" value="ECO:0007669"/>
    <property type="project" value="UniProtKB-KW"/>
</dbReference>
<keyword evidence="7" id="KW-0862">Zinc</keyword>
<evidence type="ECO:0008006" key="12">
    <source>
        <dbReference type="Google" id="ProtNLM"/>
    </source>
</evidence>
<accession>A0A8S1R3U4</accession>
<keyword evidence="7" id="KW-0479">Metal-binding</keyword>
<feature type="domain" description="C3H1-type" evidence="8">
    <location>
        <begin position="108"/>
        <end position="135"/>
    </location>
</feature>
<reference evidence="10" key="1">
    <citation type="submission" date="2021-01" db="EMBL/GenBank/DDBJ databases">
        <authorList>
            <consortium name="Genoscope - CEA"/>
            <person name="William W."/>
        </authorList>
    </citation>
    <scope>NUCLEOTIDE SEQUENCE</scope>
</reference>